<dbReference type="InterPro" id="IPR013083">
    <property type="entry name" value="Znf_RING/FYVE/PHD"/>
</dbReference>
<feature type="domain" description="RING-type" evidence="6">
    <location>
        <begin position="96"/>
        <end position="141"/>
    </location>
</feature>
<dbReference type="SMART" id="SM00184">
    <property type="entry name" value="RING"/>
    <property type="match status" value="1"/>
</dbReference>
<dbReference type="AlphaFoldDB" id="A0AB34KBA3"/>
<evidence type="ECO:0000256" key="4">
    <source>
        <dbReference type="PROSITE-ProRule" id="PRU00175"/>
    </source>
</evidence>
<dbReference type="SUPFAM" id="SSF57850">
    <property type="entry name" value="RING/U-box"/>
    <property type="match status" value="1"/>
</dbReference>
<accession>A0AB34KBA3</accession>
<gene>
    <name evidence="7" type="ORF">AB1Y20_001591</name>
</gene>
<evidence type="ECO:0000256" key="2">
    <source>
        <dbReference type="ARBA" id="ARBA00022771"/>
    </source>
</evidence>
<evidence type="ECO:0000259" key="6">
    <source>
        <dbReference type="PROSITE" id="PS50089"/>
    </source>
</evidence>
<dbReference type="Gene3D" id="3.30.40.10">
    <property type="entry name" value="Zinc/RING finger domain, C3HC4 (zinc finger)"/>
    <property type="match status" value="1"/>
</dbReference>
<keyword evidence="8" id="KW-1185">Reference proteome</keyword>
<protein>
    <recommendedName>
        <fullName evidence="6">RING-type domain-containing protein</fullName>
    </recommendedName>
</protein>
<feature type="compositionally biased region" description="Pro residues" evidence="5">
    <location>
        <begin position="1"/>
        <end position="24"/>
    </location>
</feature>
<evidence type="ECO:0000256" key="3">
    <source>
        <dbReference type="ARBA" id="ARBA00022833"/>
    </source>
</evidence>
<evidence type="ECO:0000313" key="8">
    <source>
        <dbReference type="Proteomes" id="UP001515480"/>
    </source>
</evidence>
<comment type="caution">
    <text evidence="7">The sequence shown here is derived from an EMBL/GenBank/DDBJ whole genome shotgun (WGS) entry which is preliminary data.</text>
</comment>
<dbReference type="InterPro" id="IPR050731">
    <property type="entry name" value="HRD1_E3_ubiq-ligases"/>
</dbReference>
<evidence type="ECO:0000256" key="1">
    <source>
        <dbReference type="ARBA" id="ARBA00022723"/>
    </source>
</evidence>
<dbReference type="EMBL" id="JBGBPQ010000001">
    <property type="protein sequence ID" value="KAL1530692.1"/>
    <property type="molecule type" value="Genomic_DNA"/>
</dbReference>
<dbReference type="GO" id="GO:0012505">
    <property type="term" value="C:endomembrane system"/>
    <property type="evidence" value="ECO:0007669"/>
    <property type="project" value="TreeGrafter"/>
</dbReference>
<keyword evidence="2 4" id="KW-0863">Zinc-finger</keyword>
<evidence type="ECO:0000256" key="5">
    <source>
        <dbReference type="SAM" id="MobiDB-lite"/>
    </source>
</evidence>
<dbReference type="InterPro" id="IPR001841">
    <property type="entry name" value="Znf_RING"/>
</dbReference>
<dbReference type="GO" id="GO:0043161">
    <property type="term" value="P:proteasome-mediated ubiquitin-dependent protein catabolic process"/>
    <property type="evidence" value="ECO:0007669"/>
    <property type="project" value="TreeGrafter"/>
</dbReference>
<sequence length="327" mass="35627">MDGPPPPRPASPPSPPSPPSPLADPPAAESSQSRARRVLEGIRYVMQSLRPTDSDDEVAFSLPELGLYSPLRYPRAKSQDFREIAVERAEPREEDCPICLVPMTEQCVVTPCAHHFHHACLEQYFMAAREPGRRTRCPLCRGSLHAPLPVEASSSSGRFIEVVSLPAQGERCHVDRAYAFHSLGGFASRPRTLYVLTSNDDRKTPASQVMWSLQCAQPVLVHLNFRSQTHAQAALWLRPHGWRLNPEIQSTVSSGVPNGPYSGPVFTRAFDAGLVNLYGANTWEGTYFVFVELLPTEPSPGPAAAGNSENPPVALSPAAASEESTVS</sequence>
<dbReference type="Proteomes" id="UP001515480">
    <property type="component" value="Unassembled WGS sequence"/>
</dbReference>
<dbReference type="GO" id="GO:0061630">
    <property type="term" value="F:ubiquitin protein ligase activity"/>
    <property type="evidence" value="ECO:0007669"/>
    <property type="project" value="TreeGrafter"/>
</dbReference>
<feature type="region of interest" description="Disordered" evidence="5">
    <location>
        <begin position="299"/>
        <end position="327"/>
    </location>
</feature>
<name>A0AB34KBA3_PRYPA</name>
<keyword evidence="3" id="KW-0862">Zinc</keyword>
<proteinExistence type="predicted"/>
<feature type="region of interest" description="Disordered" evidence="5">
    <location>
        <begin position="1"/>
        <end position="34"/>
    </location>
</feature>
<organism evidence="7 8">
    <name type="scientific">Prymnesium parvum</name>
    <name type="common">Toxic golden alga</name>
    <dbReference type="NCBI Taxonomy" id="97485"/>
    <lineage>
        <taxon>Eukaryota</taxon>
        <taxon>Haptista</taxon>
        <taxon>Haptophyta</taxon>
        <taxon>Prymnesiophyceae</taxon>
        <taxon>Prymnesiales</taxon>
        <taxon>Prymnesiaceae</taxon>
        <taxon>Prymnesium</taxon>
    </lineage>
</organism>
<dbReference type="GO" id="GO:0008270">
    <property type="term" value="F:zinc ion binding"/>
    <property type="evidence" value="ECO:0007669"/>
    <property type="project" value="UniProtKB-KW"/>
</dbReference>
<evidence type="ECO:0000313" key="7">
    <source>
        <dbReference type="EMBL" id="KAL1530692.1"/>
    </source>
</evidence>
<dbReference type="Pfam" id="PF13639">
    <property type="entry name" value="zf-RING_2"/>
    <property type="match status" value="1"/>
</dbReference>
<reference evidence="7 8" key="1">
    <citation type="journal article" date="2024" name="Science">
        <title>Giant polyketide synthase enzymes in the biosynthesis of giant marine polyether toxins.</title>
        <authorList>
            <person name="Fallon T.R."/>
            <person name="Shende V.V."/>
            <person name="Wierzbicki I.H."/>
            <person name="Pendleton A.L."/>
            <person name="Watervoot N.F."/>
            <person name="Auber R.P."/>
            <person name="Gonzalez D.J."/>
            <person name="Wisecaver J.H."/>
            <person name="Moore B.S."/>
        </authorList>
    </citation>
    <scope>NUCLEOTIDE SEQUENCE [LARGE SCALE GENOMIC DNA]</scope>
    <source>
        <strain evidence="7 8">12B1</strain>
    </source>
</reference>
<keyword evidence="1" id="KW-0479">Metal-binding</keyword>
<dbReference type="PANTHER" id="PTHR22763">
    <property type="entry name" value="RING ZINC FINGER PROTEIN"/>
    <property type="match status" value="1"/>
</dbReference>
<dbReference type="PROSITE" id="PS50089">
    <property type="entry name" value="ZF_RING_2"/>
    <property type="match status" value="1"/>
</dbReference>